<organism evidence="2 3">
    <name type="scientific">Beggiatoa leptomitoformis</name>
    <dbReference type="NCBI Taxonomy" id="288004"/>
    <lineage>
        <taxon>Bacteria</taxon>
        <taxon>Pseudomonadati</taxon>
        <taxon>Pseudomonadota</taxon>
        <taxon>Gammaproteobacteria</taxon>
        <taxon>Thiotrichales</taxon>
        <taxon>Thiotrichaceae</taxon>
        <taxon>Beggiatoa</taxon>
    </lineage>
</organism>
<keyword evidence="1" id="KW-0472">Membrane</keyword>
<dbReference type="Proteomes" id="UP000234271">
    <property type="component" value="Chromosome"/>
</dbReference>
<keyword evidence="1" id="KW-0812">Transmembrane</keyword>
<keyword evidence="3" id="KW-1185">Reference proteome</keyword>
<reference evidence="3" key="1">
    <citation type="submission" date="2016-12" db="EMBL/GenBank/DDBJ databases">
        <title>Complete Genome Sequence of Beggiatoa leptomitiformis D-401.</title>
        <authorList>
            <person name="Fomenkov A."/>
            <person name="Vincze T."/>
            <person name="Grabovich M."/>
            <person name="Anton B.P."/>
            <person name="Dubinina G."/>
            <person name="Orlova M."/>
            <person name="Belousova E."/>
            <person name="Roberts R.J."/>
        </authorList>
    </citation>
    <scope>NUCLEOTIDE SEQUENCE [LARGE SCALE GENOMIC DNA]</scope>
    <source>
        <strain evidence="3">D-401</strain>
    </source>
</reference>
<name>A0A2N9YC40_9GAMM</name>
<feature type="transmembrane region" description="Helical" evidence="1">
    <location>
        <begin position="304"/>
        <end position="322"/>
    </location>
</feature>
<feature type="transmembrane region" description="Helical" evidence="1">
    <location>
        <begin position="125"/>
        <end position="150"/>
    </location>
</feature>
<dbReference type="EMBL" id="CP018889">
    <property type="protein sequence ID" value="AUI68038.1"/>
    <property type="molecule type" value="Genomic_DNA"/>
</dbReference>
<feature type="transmembrane region" description="Helical" evidence="1">
    <location>
        <begin position="87"/>
        <end position="105"/>
    </location>
</feature>
<feature type="transmembrane region" description="Helical" evidence="1">
    <location>
        <begin position="62"/>
        <end position="80"/>
    </location>
</feature>
<feature type="transmembrane region" description="Helical" evidence="1">
    <location>
        <begin position="265"/>
        <end position="292"/>
    </location>
</feature>
<dbReference type="AlphaFoldDB" id="A0A2N9YC40"/>
<feature type="transmembrane region" description="Helical" evidence="1">
    <location>
        <begin position="162"/>
        <end position="182"/>
    </location>
</feature>
<evidence type="ECO:0000256" key="1">
    <source>
        <dbReference type="SAM" id="Phobius"/>
    </source>
</evidence>
<keyword evidence="1" id="KW-1133">Transmembrane helix</keyword>
<feature type="transmembrane region" description="Helical" evidence="1">
    <location>
        <begin position="188"/>
        <end position="208"/>
    </location>
</feature>
<protein>
    <recommendedName>
        <fullName evidence="4">Glycosyltransferase RgtA/B/C/D-like domain-containing protein</fullName>
    </recommendedName>
</protein>
<dbReference type="RefSeq" id="WP_101539122.1">
    <property type="nucleotide sequence ID" value="NZ_CP018889.2"/>
</dbReference>
<evidence type="ECO:0008006" key="4">
    <source>
        <dbReference type="Google" id="ProtNLM"/>
    </source>
</evidence>
<accession>A0A2N9YC40</accession>
<feature type="transmembrane region" description="Helical" evidence="1">
    <location>
        <begin position="374"/>
        <end position="394"/>
    </location>
</feature>
<evidence type="ECO:0000313" key="2">
    <source>
        <dbReference type="EMBL" id="AUI68038.1"/>
    </source>
</evidence>
<feature type="transmembrane region" description="Helical" evidence="1">
    <location>
        <begin position="342"/>
        <end position="362"/>
    </location>
</feature>
<sequence>MIFDHAKVALVDSIAREGLLPVNPYYAPDGETIPLIYYYTWHFLASQLKMLSAINGWSAEVAFNWFTGFAVIGFLSGLAIRISQKVMAGFFVLLLGICAQPFVLTDFFGEWIAGKLLLPDHPAEVLWLQMAWVPQHVLSALAVLMGLFLMARLLTKTTLQPVYAAILGLTVATGFGASTWVGGIGLAFASPILLLAILLLRLPFVQYLTLIKNSLIALGMTTLFSLPLLISQVSGPSLAESQLPFGFEIYNSTALASREVFKGQLIHIIAFWVQYLPLSLGISYLLGIFGLFAYRGQNEEARNFHYLSVAGTIGFLLVTLFIKSTFWNNSFGWRAVLPPLMLLLIWAGVAASLPYTAVLTHWREKALFVRWRRAIPVILTCGITIGILATIRIMHLPLHFQNATPEEISLHQGFLKQYQAWETVRTLTQPSDIVQSNPDGYLALTPWPATLPYALFADRKIAYANIEYATVFAYRYDAEKNKQQYQIIRSAFAAPVEAKTLLTLRDQYNIKALLVDQHDSIWQSPYIEQSGVYQLAYQNDDYKVYLANKP</sequence>
<evidence type="ECO:0000313" key="3">
    <source>
        <dbReference type="Proteomes" id="UP000234271"/>
    </source>
</evidence>
<proteinExistence type="predicted"/>
<gene>
    <name evidence="2" type="ORF">BLE401_04525</name>
</gene>
<feature type="transmembrane region" description="Helical" evidence="1">
    <location>
        <begin position="215"/>
        <end position="234"/>
    </location>
</feature>